<evidence type="ECO:0000313" key="13">
    <source>
        <dbReference type="EMBL" id="SEN04310.1"/>
    </source>
</evidence>
<evidence type="ECO:0000256" key="3">
    <source>
        <dbReference type="ARBA" id="ARBA00007125"/>
    </source>
</evidence>
<comment type="subunit">
    <text evidence="4">Homodimer.</text>
</comment>
<name>A0A1H8DAL2_9PROT</name>
<evidence type="ECO:0000256" key="7">
    <source>
        <dbReference type="ARBA" id="ARBA00022475"/>
    </source>
</evidence>
<dbReference type="SUPFAM" id="SSF53067">
    <property type="entry name" value="Actin-like ATPase domain"/>
    <property type="match status" value="2"/>
</dbReference>
<keyword evidence="9" id="KW-0472">Membrane</keyword>
<evidence type="ECO:0000256" key="8">
    <source>
        <dbReference type="ARBA" id="ARBA00022801"/>
    </source>
</evidence>
<dbReference type="Proteomes" id="UP000183898">
    <property type="component" value="Unassembled WGS sequence"/>
</dbReference>
<dbReference type="RefSeq" id="WP_074744262.1">
    <property type="nucleotide sequence ID" value="NZ_FOCT01000002.1"/>
</dbReference>
<dbReference type="Gene3D" id="3.30.420.40">
    <property type="match status" value="1"/>
</dbReference>
<dbReference type="PANTHER" id="PTHR30005:SF14">
    <property type="entry name" value="EXOPOLYPHOSPHATASE"/>
    <property type="match status" value="1"/>
</dbReference>
<proteinExistence type="inferred from homology"/>
<dbReference type="NCBIfam" id="TIGR03706">
    <property type="entry name" value="exo_poly_only"/>
    <property type="match status" value="1"/>
</dbReference>
<evidence type="ECO:0000256" key="2">
    <source>
        <dbReference type="ARBA" id="ARBA00004202"/>
    </source>
</evidence>
<evidence type="ECO:0000256" key="4">
    <source>
        <dbReference type="ARBA" id="ARBA00011738"/>
    </source>
</evidence>
<dbReference type="InterPro" id="IPR048950">
    <property type="entry name" value="Ppx_GppA_C"/>
</dbReference>
<sequence>MPEYSTLAAVDLGSNSFRLQVARVEGRQLYPLDNLREMVRLAAGLTPDKRLDEDSQARALACLKRFSERLRGFPPHAVRAVATNTLRVAKNAGVFLKKAEAAMGFPIEIISGHEEARLIYLGVAHGLPASPDARLVMDIGGGSTEFIIGRRLKPVKLESLYMGCVSYSLRFFPGGRISRDAMNRAELSARSDIQAIAREFSSEHWQLAYGSSGTARALGDIIRLNQLDSGGSNGEITREGLENFRNHLLKVDDIKKLDLTGIRADRAPVIAGGFAIMSAAFSELGISQMAQGMGALRQGVLYDLLGRFHKHDMREVTVRQFMRRYHVDGTQAKRVESTALLLGEQLLAAFPGEGEEHLQVLSWAARLHEVGISVAHSGYHKHSAYILGNADMPGFSQREQERLSMLALVHRGDIGKARGNMIEQPDFALLFALRLAALFHRSRCEMMLPRLEVSLQGKEFSLCLERKWLERNPLTHNALLAEIEQWDALGFRFGITGADGSKLTVSA</sequence>
<dbReference type="InterPro" id="IPR050273">
    <property type="entry name" value="GppA/Ppx_hydrolase"/>
</dbReference>
<dbReference type="InterPro" id="IPR043129">
    <property type="entry name" value="ATPase_NBD"/>
</dbReference>
<evidence type="ECO:0000259" key="11">
    <source>
        <dbReference type="Pfam" id="PF02541"/>
    </source>
</evidence>
<gene>
    <name evidence="13" type="ORF">SAMN05216404_102215</name>
</gene>
<dbReference type="GO" id="GO:0006798">
    <property type="term" value="P:polyphosphate catabolic process"/>
    <property type="evidence" value="ECO:0007669"/>
    <property type="project" value="TreeGrafter"/>
</dbReference>
<dbReference type="CDD" id="cd24053">
    <property type="entry name" value="ASKHA_NBD_EcPPX-GppA-like"/>
    <property type="match status" value="1"/>
</dbReference>
<dbReference type="InterPro" id="IPR022371">
    <property type="entry name" value="Exopolyphosphatase"/>
</dbReference>
<dbReference type="Pfam" id="PF02541">
    <property type="entry name" value="Ppx-GppA"/>
    <property type="match status" value="1"/>
</dbReference>
<dbReference type="Gene3D" id="1.10.3210.10">
    <property type="entry name" value="Hypothetical protein af1432"/>
    <property type="match status" value="1"/>
</dbReference>
<keyword evidence="8" id="KW-0378">Hydrolase</keyword>
<evidence type="ECO:0000256" key="6">
    <source>
        <dbReference type="ARBA" id="ARBA00020416"/>
    </source>
</evidence>
<evidence type="ECO:0000256" key="5">
    <source>
        <dbReference type="ARBA" id="ARBA00012451"/>
    </source>
</evidence>
<comment type="catalytic activity">
    <reaction evidence="10">
        <text>[phosphate](n) + H2O = [phosphate](n-1) + phosphate + H(+)</text>
        <dbReference type="Rhea" id="RHEA:21528"/>
        <dbReference type="Rhea" id="RHEA-COMP:9859"/>
        <dbReference type="Rhea" id="RHEA-COMP:14279"/>
        <dbReference type="ChEBI" id="CHEBI:15377"/>
        <dbReference type="ChEBI" id="CHEBI:15378"/>
        <dbReference type="ChEBI" id="CHEBI:16838"/>
        <dbReference type="ChEBI" id="CHEBI:43474"/>
        <dbReference type="EC" id="3.6.1.11"/>
    </reaction>
</comment>
<comment type="subcellular location">
    <subcellularLocation>
        <location evidence="2">Cell membrane</location>
        <topology evidence="2">Peripheral membrane protein</topology>
    </subcellularLocation>
</comment>
<evidence type="ECO:0000313" key="14">
    <source>
        <dbReference type="Proteomes" id="UP000183898"/>
    </source>
</evidence>
<protein>
    <recommendedName>
        <fullName evidence="6">Exopolyphosphatase</fullName>
        <ecNumber evidence="5">3.6.1.11</ecNumber>
    </recommendedName>
</protein>
<reference evidence="13 14" key="1">
    <citation type="submission" date="2016-10" db="EMBL/GenBank/DDBJ databases">
        <authorList>
            <person name="de Groot N.N."/>
        </authorList>
    </citation>
    <scope>NUCLEOTIDE SEQUENCE [LARGE SCALE GENOMIC DNA]</scope>
    <source>
        <strain evidence="13 14">Nl18</strain>
    </source>
</reference>
<dbReference type="FunFam" id="3.30.420.40:FF:000023">
    <property type="entry name" value="Guanosine-5'-triphosphate,3'-diphosphate pyrophosphatase"/>
    <property type="match status" value="1"/>
</dbReference>
<evidence type="ECO:0000256" key="10">
    <source>
        <dbReference type="ARBA" id="ARBA00047607"/>
    </source>
</evidence>
<comment type="similarity">
    <text evidence="3">Belongs to the GppA/Ppx family.</text>
</comment>
<comment type="cofactor">
    <cofactor evidence="1">
        <name>Mg(2+)</name>
        <dbReference type="ChEBI" id="CHEBI:18420"/>
    </cofactor>
</comment>
<feature type="domain" description="Ppx/GppA phosphatase N-terminal" evidence="11">
    <location>
        <begin position="21"/>
        <end position="307"/>
    </location>
</feature>
<feature type="domain" description="Ppx/GppA phosphatase C-terminal" evidence="12">
    <location>
        <begin position="314"/>
        <end position="482"/>
    </location>
</feature>
<evidence type="ECO:0000256" key="1">
    <source>
        <dbReference type="ARBA" id="ARBA00001946"/>
    </source>
</evidence>
<dbReference type="EC" id="3.6.1.11" evidence="5"/>
<dbReference type="SUPFAM" id="SSF109604">
    <property type="entry name" value="HD-domain/PDEase-like"/>
    <property type="match status" value="1"/>
</dbReference>
<dbReference type="InterPro" id="IPR030673">
    <property type="entry name" value="PyroPPase_GppA_Ppx"/>
</dbReference>
<dbReference type="Gene3D" id="3.30.420.150">
    <property type="entry name" value="Exopolyphosphatase. Domain 2"/>
    <property type="match status" value="1"/>
</dbReference>
<dbReference type="PIRSF" id="PIRSF001267">
    <property type="entry name" value="Pyrophosphatase_GppA_Ppx"/>
    <property type="match status" value="1"/>
</dbReference>
<evidence type="ECO:0000259" key="12">
    <source>
        <dbReference type="Pfam" id="PF21447"/>
    </source>
</evidence>
<accession>A0A1H8DAL2</accession>
<dbReference type="AlphaFoldDB" id="A0A1H8DAL2"/>
<dbReference type="GO" id="GO:0005886">
    <property type="term" value="C:plasma membrane"/>
    <property type="evidence" value="ECO:0007669"/>
    <property type="project" value="UniProtKB-SubCell"/>
</dbReference>
<dbReference type="EMBL" id="FOCT01000002">
    <property type="protein sequence ID" value="SEN04310.1"/>
    <property type="molecule type" value="Genomic_DNA"/>
</dbReference>
<evidence type="ECO:0000256" key="9">
    <source>
        <dbReference type="ARBA" id="ARBA00023136"/>
    </source>
</evidence>
<dbReference type="Pfam" id="PF21447">
    <property type="entry name" value="Ppx-GppA_III"/>
    <property type="match status" value="1"/>
</dbReference>
<dbReference type="GO" id="GO:0004309">
    <property type="term" value="F:exopolyphosphatase activity"/>
    <property type="evidence" value="ECO:0007669"/>
    <property type="project" value="UniProtKB-EC"/>
</dbReference>
<keyword evidence="7" id="KW-1003">Cell membrane</keyword>
<dbReference type="PANTHER" id="PTHR30005">
    <property type="entry name" value="EXOPOLYPHOSPHATASE"/>
    <property type="match status" value="1"/>
</dbReference>
<organism evidence="13 14">
    <name type="scientific">Nitrosospira multiformis</name>
    <dbReference type="NCBI Taxonomy" id="1231"/>
    <lineage>
        <taxon>Bacteria</taxon>
        <taxon>Pseudomonadati</taxon>
        <taxon>Pseudomonadota</taxon>
        <taxon>Betaproteobacteria</taxon>
        <taxon>Nitrosomonadales</taxon>
        <taxon>Nitrosomonadaceae</taxon>
        <taxon>Nitrosospira</taxon>
    </lineage>
</organism>
<dbReference type="InterPro" id="IPR003695">
    <property type="entry name" value="Ppx_GppA_N"/>
</dbReference>